<dbReference type="PANTHER" id="PTHR15420:SF2">
    <property type="entry name" value="CYTOCHROME B-C1 COMPLEX SUBUNIT 10"/>
    <property type="match status" value="1"/>
</dbReference>
<reference evidence="1 2" key="1">
    <citation type="submission" date="2015-04" db="EMBL/GenBank/DDBJ databases">
        <title>Lasius niger genome sequencing.</title>
        <authorList>
            <person name="Konorov E.A."/>
            <person name="Nikitin M.A."/>
            <person name="Kirill M.V."/>
            <person name="Chang P."/>
        </authorList>
    </citation>
    <scope>NUCLEOTIDE SEQUENCE [LARGE SCALE GENOMIC DNA]</scope>
    <source>
        <tissue evidence="1">Whole</tissue>
    </source>
</reference>
<dbReference type="STRING" id="67767.A0A0J7KM14"/>
<protein>
    <submittedName>
        <fullName evidence="1">Cytochrome b-c1 complex subunit 10</fullName>
    </submittedName>
</protein>
<dbReference type="Proteomes" id="UP000036403">
    <property type="component" value="Unassembled WGS sequence"/>
</dbReference>
<accession>A0A0J7KM14</accession>
<evidence type="ECO:0000313" key="2">
    <source>
        <dbReference type="Proteomes" id="UP000036403"/>
    </source>
</evidence>
<name>A0A0J7KM14_LASNI</name>
<dbReference type="PANTHER" id="PTHR15420">
    <property type="entry name" value="UBIQUINOL-CYTOCHROME C REDUCTASE COMPLEX 6.4 KD PROTEIN"/>
    <property type="match status" value="1"/>
</dbReference>
<dbReference type="InterPro" id="IPR029027">
    <property type="entry name" value="Single_a-helix_sf"/>
</dbReference>
<dbReference type="SUPFAM" id="SSF81518">
    <property type="entry name" value="Subunit XI (6.4 kDa protein) of cytochrome bc1 complex (Ubiquinol-cytochrome c reductase)"/>
    <property type="match status" value="1"/>
</dbReference>
<keyword evidence="2" id="KW-1185">Reference proteome</keyword>
<evidence type="ECO:0000313" key="1">
    <source>
        <dbReference type="EMBL" id="KMQ91428.1"/>
    </source>
</evidence>
<dbReference type="InterPro" id="IPR015089">
    <property type="entry name" value="UQCR"/>
</dbReference>
<dbReference type="AlphaFoldDB" id="A0A0J7KM14"/>
<proteinExistence type="predicted"/>
<dbReference type="OrthoDB" id="15743at2759"/>
<sequence>MALRLGPKHMELAGKWFPTAVSYGTGASLALLYFTDWKAVLQYVPFYSGKFQEGYAYIKHVMDKAPPIATSPNMLNF</sequence>
<comment type="caution">
    <text evidence="1">The sequence shown here is derived from an EMBL/GenBank/DDBJ whole genome shotgun (WGS) entry which is preliminary data.</text>
</comment>
<organism evidence="1 2">
    <name type="scientific">Lasius niger</name>
    <name type="common">Black garden ant</name>
    <dbReference type="NCBI Taxonomy" id="67767"/>
    <lineage>
        <taxon>Eukaryota</taxon>
        <taxon>Metazoa</taxon>
        <taxon>Ecdysozoa</taxon>
        <taxon>Arthropoda</taxon>
        <taxon>Hexapoda</taxon>
        <taxon>Insecta</taxon>
        <taxon>Pterygota</taxon>
        <taxon>Neoptera</taxon>
        <taxon>Endopterygota</taxon>
        <taxon>Hymenoptera</taxon>
        <taxon>Apocrita</taxon>
        <taxon>Aculeata</taxon>
        <taxon>Formicoidea</taxon>
        <taxon>Formicidae</taxon>
        <taxon>Formicinae</taxon>
        <taxon>Lasius</taxon>
        <taxon>Lasius</taxon>
    </lineage>
</organism>
<gene>
    <name evidence="1" type="ORF">RF55_8709</name>
</gene>
<dbReference type="GO" id="GO:0006122">
    <property type="term" value="P:mitochondrial electron transport, ubiquinol to cytochrome c"/>
    <property type="evidence" value="ECO:0007669"/>
    <property type="project" value="InterPro"/>
</dbReference>
<dbReference type="EMBL" id="LBMM01005548">
    <property type="protein sequence ID" value="KMQ91428.1"/>
    <property type="molecule type" value="Genomic_DNA"/>
</dbReference>
<dbReference type="Gene3D" id="1.20.5.220">
    <property type="match status" value="1"/>
</dbReference>
<dbReference type="PaxDb" id="67767-A0A0J7KM14"/>
<dbReference type="GO" id="GO:0005743">
    <property type="term" value="C:mitochondrial inner membrane"/>
    <property type="evidence" value="ECO:0007669"/>
    <property type="project" value="TreeGrafter"/>
</dbReference>
<dbReference type="Pfam" id="PF08997">
    <property type="entry name" value="UCR_6-4kD"/>
    <property type="match status" value="1"/>
</dbReference>